<dbReference type="SMART" id="SM01052">
    <property type="entry name" value="CAP_GLY"/>
    <property type="match status" value="1"/>
</dbReference>
<keyword evidence="12" id="KW-1185">Reference proteome</keyword>
<dbReference type="InterPro" id="IPR036859">
    <property type="entry name" value="CAP-Gly_dom_sf"/>
</dbReference>
<protein>
    <recommendedName>
        <fullName evidence="3">Tubulin-specific chaperone E</fullName>
    </recommendedName>
    <alternativeName>
        <fullName evidence="9">Tubulin-folding cofactor E</fullName>
    </alternativeName>
</protein>
<comment type="subunit">
    <text evidence="8">Supercomplex made of cofactors A to E. Cofactors A and D function by capturing and stabilizing tubulin in a quasi-native conformation. Cofactor E binds to the cofactor D-tubulin complex; interaction with cofactor C then causes the release of tubulin polypeptides that are committed to the native state.</text>
</comment>
<dbReference type="Pfam" id="PF01302">
    <property type="entry name" value="CAP_GLY"/>
    <property type="match status" value="1"/>
</dbReference>
<dbReference type="InterPro" id="IPR032675">
    <property type="entry name" value="LRR_dom_sf"/>
</dbReference>
<evidence type="ECO:0000313" key="11">
    <source>
        <dbReference type="EMBL" id="KAJ3663496.1"/>
    </source>
</evidence>
<dbReference type="Proteomes" id="UP001168821">
    <property type="component" value="Unassembled WGS sequence"/>
</dbReference>
<dbReference type="InterPro" id="IPR029071">
    <property type="entry name" value="Ubiquitin-like_domsf"/>
</dbReference>
<comment type="similarity">
    <text evidence="2">Belongs to the TBCE family.</text>
</comment>
<keyword evidence="7" id="KW-0143">Chaperone</keyword>
<dbReference type="SUPFAM" id="SSF74924">
    <property type="entry name" value="Cap-Gly domain"/>
    <property type="match status" value="1"/>
</dbReference>
<accession>A0AA38IY69</accession>
<evidence type="ECO:0000256" key="3">
    <source>
        <dbReference type="ARBA" id="ARBA00015004"/>
    </source>
</evidence>
<keyword evidence="4" id="KW-0963">Cytoplasm</keyword>
<proteinExistence type="inferred from homology"/>
<sequence>MTNSQSSPCKLGDRIECGNSFGTVKYVGPLEGKPSIWLGVDWDDPDRGKHNGSVNGVQYFTANFPTSGSFVRPEKVNFGKSAIASIESRYGQIEDEFTAKINQQKQLLIQQTMNAPFLEMVGFDKIFNKQSNFNTLRIVNLRDQNVNSAGAPRKLGENCPNIEELDISKNLLVSWDEILMICDQLPKLHWLNVSENLLSVPGSLGSVQYPNLRTLICGTMSLSWSEVCQIGKAFPDVEEFRAPLNKIENLDLIEGIFLKLKLLDLEGNKIQHWSEVCKLGFLPLLEQLIIENIGLLSIEFDGDEVPVSMFRTLKKICIVDNHLNEWHSIGELNRLESLEHLKVSRNPITGSEDHDTIHQLIIAKIANLKILNGVEIEPGERRGAEYDYIKKYGLEWLKIKGTNQEEEFLRSHNRYQELIQKYGEPEESELITKPKIIKTSLIHLNLVFEGVAIEKKMPPTMTVQKLMVLAQKLFCLKERPQLTYISSTDSNIEISLDDEMKEIGLYSMQSGDQIIVKQ</sequence>
<dbReference type="CDD" id="cd17044">
    <property type="entry name" value="Ubl_TBCE"/>
    <property type="match status" value="1"/>
</dbReference>
<comment type="caution">
    <text evidence="11">The sequence shown here is derived from an EMBL/GenBank/DDBJ whole genome shotgun (WGS) entry which is preliminary data.</text>
</comment>
<dbReference type="FunFam" id="2.30.30.190:FF:000016">
    <property type="entry name" value="Tubulin-folding cofactor E"/>
    <property type="match status" value="1"/>
</dbReference>
<evidence type="ECO:0000256" key="4">
    <source>
        <dbReference type="ARBA" id="ARBA00022490"/>
    </source>
</evidence>
<dbReference type="Gene3D" id="3.10.20.90">
    <property type="entry name" value="Phosphatidylinositol 3-kinase Catalytic Subunit, Chain A, domain 1"/>
    <property type="match status" value="1"/>
</dbReference>
<evidence type="ECO:0000256" key="6">
    <source>
        <dbReference type="ARBA" id="ARBA00022737"/>
    </source>
</evidence>
<evidence type="ECO:0000256" key="1">
    <source>
        <dbReference type="ARBA" id="ARBA00004496"/>
    </source>
</evidence>
<feature type="domain" description="CAP-Gly" evidence="10">
    <location>
        <begin position="28"/>
        <end position="72"/>
    </location>
</feature>
<dbReference type="SUPFAM" id="SSF52058">
    <property type="entry name" value="L domain-like"/>
    <property type="match status" value="1"/>
</dbReference>
<dbReference type="PROSITE" id="PS00845">
    <property type="entry name" value="CAP_GLY_1"/>
    <property type="match status" value="1"/>
</dbReference>
<name>A0AA38IY69_9CUCU</name>
<dbReference type="GO" id="GO:0005737">
    <property type="term" value="C:cytoplasm"/>
    <property type="evidence" value="ECO:0007669"/>
    <property type="project" value="UniProtKB-SubCell"/>
</dbReference>
<evidence type="ECO:0000256" key="5">
    <source>
        <dbReference type="ARBA" id="ARBA00022614"/>
    </source>
</evidence>
<dbReference type="AlphaFoldDB" id="A0AA38IY69"/>
<reference evidence="11" key="1">
    <citation type="journal article" date="2023" name="G3 (Bethesda)">
        <title>Whole genome assemblies of Zophobas morio and Tenebrio molitor.</title>
        <authorList>
            <person name="Kaur S."/>
            <person name="Stinson S.A."/>
            <person name="diCenzo G.C."/>
        </authorList>
    </citation>
    <scope>NUCLEOTIDE SEQUENCE</scope>
    <source>
        <strain evidence="11">QUZm001</strain>
    </source>
</reference>
<dbReference type="InterPro" id="IPR044079">
    <property type="entry name" value="Ubl_TBCE"/>
</dbReference>
<evidence type="ECO:0000259" key="10">
    <source>
        <dbReference type="PROSITE" id="PS50245"/>
    </source>
</evidence>
<dbReference type="Gene3D" id="2.30.30.190">
    <property type="entry name" value="CAP Gly-rich-like domain"/>
    <property type="match status" value="1"/>
</dbReference>
<organism evidence="11 12">
    <name type="scientific">Zophobas morio</name>
    <dbReference type="NCBI Taxonomy" id="2755281"/>
    <lineage>
        <taxon>Eukaryota</taxon>
        <taxon>Metazoa</taxon>
        <taxon>Ecdysozoa</taxon>
        <taxon>Arthropoda</taxon>
        <taxon>Hexapoda</taxon>
        <taxon>Insecta</taxon>
        <taxon>Pterygota</taxon>
        <taxon>Neoptera</taxon>
        <taxon>Endopterygota</taxon>
        <taxon>Coleoptera</taxon>
        <taxon>Polyphaga</taxon>
        <taxon>Cucujiformia</taxon>
        <taxon>Tenebrionidae</taxon>
        <taxon>Zophobas</taxon>
    </lineage>
</organism>
<evidence type="ECO:0000256" key="9">
    <source>
        <dbReference type="ARBA" id="ARBA00030180"/>
    </source>
</evidence>
<evidence type="ECO:0000256" key="7">
    <source>
        <dbReference type="ARBA" id="ARBA00023186"/>
    </source>
</evidence>
<dbReference type="InterPro" id="IPR000938">
    <property type="entry name" value="CAP-Gly_domain"/>
</dbReference>
<dbReference type="PROSITE" id="PS50245">
    <property type="entry name" value="CAP_GLY_2"/>
    <property type="match status" value="1"/>
</dbReference>
<dbReference type="Gene3D" id="3.80.10.10">
    <property type="entry name" value="Ribonuclease Inhibitor"/>
    <property type="match status" value="3"/>
</dbReference>
<dbReference type="SUPFAM" id="SSF54236">
    <property type="entry name" value="Ubiquitin-like"/>
    <property type="match status" value="1"/>
</dbReference>
<evidence type="ECO:0000313" key="12">
    <source>
        <dbReference type="Proteomes" id="UP001168821"/>
    </source>
</evidence>
<dbReference type="EMBL" id="JALNTZ010000002">
    <property type="protein sequence ID" value="KAJ3663496.1"/>
    <property type="molecule type" value="Genomic_DNA"/>
</dbReference>
<dbReference type="PANTHER" id="PTHR15454:SF56">
    <property type="entry name" value="PROTEIN PHOSPHATASE 1 REGULATORY SUBUNIT 7-RELATED"/>
    <property type="match status" value="1"/>
</dbReference>
<dbReference type="PANTHER" id="PTHR15454">
    <property type="entry name" value="NISCHARIN RELATED"/>
    <property type="match status" value="1"/>
</dbReference>
<evidence type="ECO:0000256" key="8">
    <source>
        <dbReference type="ARBA" id="ARBA00026055"/>
    </source>
</evidence>
<dbReference type="PROSITE" id="PS51450">
    <property type="entry name" value="LRR"/>
    <property type="match status" value="1"/>
</dbReference>
<dbReference type="InterPro" id="IPR001611">
    <property type="entry name" value="Leu-rich_rpt"/>
</dbReference>
<keyword evidence="6" id="KW-0677">Repeat</keyword>
<gene>
    <name evidence="11" type="ORF">Zmor_007753</name>
</gene>
<keyword evidence="5" id="KW-0433">Leucine-rich repeat</keyword>
<evidence type="ECO:0000256" key="2">
    <source>
        <dbReference type="ARBA" id="ARBA00006286"/>
    </source>
</evidence>
<comment type="subcellular location">
    <subcellularLocation>
        <location evidence="1">Cytoplasm</location>
    </subcellularLocation>
</comment>